<sequence length="462" mass="51394">MYIEDVKIVPLSLDASSLFGFYTDEMNVCALSDEPVTSRPWNKKGCFDNEIELTLTIGLDSSVTKSQRRKQRGKVELLLEDDFISDEDAKDDHREGCDAVSAEMTNMKADRISSAELVNHENRTTTPEENKSRTFRQQSSTTIKLNAETIVHHLVREYLLTHCHEDIARILDQERSMPILTVAEHRHLYRHFTSTNQPSESPSNFASLLECLLVCSNETQLKTKSKRSTATSAIRQKPVLSVIIADLKTDADNIGVTPEHKQRFNLLSHPGSTPLHYSSVIGGGAAQAAAAERPSLSREIQLARFKDLEPLKLANVDNVALTGVVEEADGNEGQYSHYARRKRHSSARNKRVQLGESGSTPTKEYYFFRETPPLFVTETMEAAVEILERLNSNAEFASQVTTVDRFLELQSSEVSKYSVGQVIEKLGPQSDINGVVSKIYGSRLCGTAGSGSIIIDTCPENL</sequence>
<protein>
    <submittedName>
        <fullName evidence="1">Uncharacterized protein</fullName>
    </submittedName>
</protein>
<reference evidence="2" key="1">
    <citation type="submission" date="2014-09" db="EMBL/GenBank/DDBJ databases">
        <authorList>
            <person name="Sharma Rahul"/>
            <person name="Thines Marco"/>
        </authorList>
    </citation>
    <scope>NUCLEOTIDE SEQUENCE [LARGE SCALE GENOMIC DNA]</scope>
</reference>
<dbReference type="RefSeq" id="XP_024574920.1">
    <property type="nucleotide sequence ID" value="XM_024723999.1"/>
</dbReference>
<dbReference type="OMA" id="TDQFSHY"/>
<accession>A0A0P1ACZ8</accession>
<evidence type="ECO:0000313" key="1">
    <source>
        <dbReference type="EMBL" id="CEG38551.1"/>
    </source>
</evidence>
<proteinExistence type="predicted"/>
<dbReference type="EMBL" id="CCYD01000322">
    <property type="protein sequence ID" value="CEG38551.1"/>
    <property type="molecule type" value="Genomic_DNA"/>
</dbReference>
<dbReference type="OrthoDB" id="110429at2759"/>
<dbReference type="GeneID" id="36403672"/>
<organism evidence="1 2">
    <name type="scientific">Plasmopara halstedii</name>
    <name type="common">Downy mildew of sunflower</name>
    <dbReference type="NCBI Taxonomy" id="4781"/>
    <lineage>
        <taxon>Eukaryota</taxon>
        <taxon>Sar</taxon>
        <taxon>Stramenopiles</taxon>
        <taxon>Oomycota</taxon>
        <taxon>Peronosporomycetes</taxon>
        <taxon>Peronosporales</taxon>
        <taxon>Peronosporaceae</taxon>
        <taxon>Plasmopara</taxon>
    </lineage>
</organism>
<name>A0A0P1ACZ8_PLAHL</name>
<keyword evidence="2" id="KW-1185">Reference proteome</keyword>
<dbReference type="Proteomes" id="UP000054928">
    <property type="component" value="Unassembled WGS sequence"/>
</dbReference>
<dbReference type="AlphaFoldDB" id="A0A0P1ACZ8"/>
<evidence type="ECO:0000313" key="2">
    <source>
        <dbReference type="Proteomes" id="UP000054928"/>
    </source>
</evidence>